<protein>
    <submittedName>
        <fullName evidence="4">Ankyrin repeat-containing domain protein</fullName>
    </submittedName>
</protein>
<evidence type="ECO:0000256" key="2">
    <source>
        <dbReference type="PROSITE-ProRule" id="PRU00023"/>
    </source>
</evidence>
<evidence type="ECO:0000256" key="1">
    <source>
        <dbReference type="ARBA" id="ARBA00022737"/>
    </source>
</evidence>
<organism evidence="4 5">
    <name type="scientific">Penicillium alfredii</name>
    <dbReference type="NCBI Taxonomy" id="1506179"/>
    <lineage>
        <taxon>Eukaryota</taxon>
        <taxon>Fungi</taxon>
        <taxon>Dikarya</taxon>
        <taxon>Ascomycota</taxon>
        <taxon>Pezizomycotina</taxon>
        <taxon>Eurotiomycetes</taxon>
        <taxon>Eurotiomycetidae</taxon>
        <taxon>Eurotiales</taxon>
        <taxon>Aspergillaceae</taxon>
        <taxon>Penicillium</taxon>
    </lineage>
</organism>
<keyword evidence="2" id="KW-0040">ANK repeat</keyword>
<feature type="repeat" description="ANK" evidence="2">
    <location>
        <begin position="669"/>
        <end position="701"/>
    </location>
</feature>
<dbReference type="InterPro" id="IPR027417">
    <property type="entry name" value="P-loop_NTPase"/>
</dbReference>
<reference evidence="4" key="1">
    <citation type="submission" date="2022-11" db="EMBL/GenBank/DDBJ databases">
        <authorList>
            <person name="Petersen C."/>
        </authorList>
    </citation>
    <scope>NUCLEOTIDE SEQUENCE</scope>
    <source>
        <strain evidence="4">IBT 34128</strain>
    </source>
</reference>
<dbReference type="RefSeq" id="XP_056508917.1">
    <property type="nucleotide sequence ID" value="XM_056658624.1"/>
</dbReference>
<name>A0A9W9JZN3_9EURO</name>
<dbReference type="Gene3D" id="1.25.40.20">
    <property type="entry name" value="Ankyrin repeat-containing domain"/>
    <property type="match status" value="1"/>
</dbReference>
<feature type="domain" description="Nephrocystin 3-like N-terminal" evidence="3">
    <location>
        <begin position="43"/>
        <end position="225"/>
    </location>
</feature>
<dbReference type="PANTHER" id="PTHR10039:SF14">
    <property type="entry name" value="NACHT DOMAIN-CONTAINING PROTEIN"/>
    <property type="match status" value="1"/>
</dbReference>
<dbReference type="OrthoDB" id="163438at2759"/>
<dbReference type="Gene3D" id="3.40.50.300">
    <property type="entry name" value="P-loop containing nucleotide triphosphate hydrolases"/>
    <property type="match status" value="1"/>
</dbReference>
<dbReference type="GeneID" id="81397793"/>
<keyword evidence="5" id="KW-1185">Reference proteome</keyword>
<proteinExistence type="predicted"/>
<keyword evidence="1" id="KW-0677">Repeat</keyword>
<dbReference type="Proteomes" id="UP001141434">
    <property type="component" value="Unassembled WGS sequence"/>
</dbReference>
<dbReference type="PANTHER" id="PTHR10039">
    <property type="entry name" value="AMELOGENIN"/>
    <property type="match status" value="1"/>
</dbReference>
<dbReference type="PROSITE" id="PS50297">
    <property type="entry name" value="ANK_REP_REGION"/>
    <property type="match status" value="2"/>
</dbReference>
<dbReference type="SMART" id="SM00248">
    <property type="entry name" value="ANK"/>
    <property type="match status" value="5"/>
</dbReference>
<dbReference type="InterPro" id="IPR056884">
    <property type="entry name" value="NPHP3-like_N"/>
</dbReference>
<evidence type="ECO:0000313" key="5">
    <source>
        <dbReference type="Proteomes" id="UP001141434"/>
    </source>
</evidence>
<evidence type="ECO:0000259" key="3">
    <source>
        <dbReference type="Pfam" id="PF24883"/>
    </source>
</evidence>
<dbReference type="SUPFAM" id="SSF48403">
    <property type="entry name" value="Ankyrin repeat"/>
    <property type="match status" value="1"/>
</dbReference>
<dbReference type="Pfam" id="PF12796">
    <property type="entry name" value="Ank_2"/>
    <property type="match status" value="2"/>
</dbReference>
<dbReference type="InterPro" id="IPR002110">
    <property type="entry name" value="Ankyrin_rpt"/>
</dbReference>
<dbReference type="InterPro" id="IPR036770">
    <property type="entry name" value="Ankyrin_rpt-contain_sf"/>
</dbReference>
<gene>
    <name evidence="4" type="ORF">NUU61_008099</name>
</gene>
<feature type="repeat" description="ANK" evidence="2">
    <location>
        <begin position="706"/>
        <end position="731"/>
    </location>
</feature>
<feature type="repeat" description="ANK" evidence="2">
    <location>
        <begin position="770"/>
        <end position="802"/>
    </location>
</feature>
<comment type="caution">
    <text evidence="4">The sequence shown here is derived from an EMBL/GenBank/DDBJ whole genome shotgun (WGS) entry which is preliminary data.</text>
</comment>
<reference evidence="4" key="2">
    <citation type="journal article" date="2023" name="IMA Fungus">
        <title>Comparative genomic study of the Penicillium genus elucidates a diverse pangenome and 15 lateral gene transfer events.</title>
        <authorList>
            <person name="Petersen C."/>
            <person name="Sorensen T."/>
            <person name="Nielsen M.R."/>
            <person name="Sondergaard T.E."/>
            <person name="Sorensen J.L."/>
            <person name="Fitzpatrick D.A."/>
            <person name="Frisvad J.C."/>
            <person name="Nielsen K.L."/>
        </authorList>
    </citation>
    <scope>NUCLEOTIDE SEQUENCE</scope>
    <source>
        <strain evidence="4">IBT 34128</strain>
    </source>
</reference>
<dbReference type="Pfam" id="PF24883">
    <property type="entry name" value="NPHP3_N"/>
    <property type="match status" value="1"/>
</dbReference>
<sequence>MATNRYRMRAYGRNQYCERQVMDRLAANYDTDKHYHREPFAHTGEWFMTDARVERWRDTNGPAILWLTGSAGYGKSILTQTLAEQSNQIWWRNAAKTTPHTTVCYYYFRAGYPRREMAAPALCALLHQLFATTPAPNLVGRAIESRTARSSGSDELGFEEMGQVFESCMRDSRTGELVVLLDALDECDHTERRTLLAYFGSLFAALARPPARESQCTLKLFLTSRPLHGELRRDFDMLRGQVGVGAMEVIDADEMLALIRPEMNPTIESAVKTFPEEQRLRIWRVIRENESRSWLWLRMVVGMVLKAHAGKAEEDEQSMYPSVDALLEDLPRDVETLYSRALDIASLNYGESLVEQLLHIILAARRPLGIKEVLVALACASMDPIKAVSASEKYTYDELAKQQPELASLIKELDKVVFRVYVGTVDFVHSSARDFLVMKNESLKPFSDSPSPQEPWKGRLNIAEAHAMATRACLSFLLTTYTPRTTTEHQDNNRQMKQKEKESPFLRYSAEHWSRHFRSQTESAIKATITPAWALCNGNGPEKNNWLRLYGRKGLWVSPGLGVAVYLGITPVVRAVLEEFPERTANVDTHGENDMIGNGSTRRHCRCMLYQAIKNRDSAVARMLFDKGWKLRPNCECNRSLSTSAEMGHADLVQIILDQGTAVKGPSESEYSPLIQACRRGHQDIVRILLARGANVNFAPEPGIHTCYSPLEVATTGGHLEIVRMLLDHGVWFRLYGIRALWDACRLGHLEIARLLLEKGLTPNVRWNAGSGSGLNMAVQGGHTEIVSLMLDHGAKVFKNDIEIAVRNGFEEIAYMLLDPFIALLLC</sequence>
<accession>A0A9W9JZN3</accession>
<dbReference type="AlphaFoldDB" id="A0A9W9JZN3"/>
<evidence type="ECO:0000313" key="4">
    <source>
        <dbReference type="EMBL" id="KAJ5086792.1"/>
    </source>
</evidence>
<dbReference type="EMBL" id="JAPMSZ010000010">
    <property type="protein sequence ID" value="KAJ5086792.1"/>
    <property type="molecule type" value="Genomic_DNA"/>
</dbReference>
<dbReference type="PROSITE" id="PS50088">
    <property type="entry name" value="ANK_REPEAT"/>
    <property type="match status" value="3"/>
</dbReference>